<reference evidence="1 2" key="1">
    <citation type="journal article" date="2013" name="Nat. Commun.">
        <title>The evolution and pathogenic mechanisms of the rice sheath blight pathogen.</title>
        <authorList>
            <person name="Zheng A."/>
            <person name="Lin R."/>
            <person name="Xu L."/>
            <person name="Qin P."/>
            <person name="Tang C."/>
            <person name="Ai P."/>
            <person name="Zhang D."/>
            <person name="Liu Y."/>
            <person name="Sun Z."/>
            <person name="Feng H."/>
            <person name="Wang Y."/>
            <person name="Chen Y."/>
            <person name="Liang X."/>
            <person name="Fu R."/>
            <person name="Li Q."/>
            <person name="Zhang J."/>
            <person name="Yu X."/>
            <person name="Xie Z."/>
            <person name="Ding L."/>
            <person name="Guan P."/>
            <person name="Tang J."/>
            <person name="Liang Y."/>
            <person name="Wang S."/>
            <person name="Deng Q."/>
            <person name="Li S."/>
            <person name="Zhu J."/>
            <person name="Wang L."/>
            <person name="Liu H."/>
            <person name="Li P."/>
        </authorList>
    </citation>
    <scope>NUCLEOTIDE SEQUENCE [LARGE SCALE GENOMIC DNA]</scope>
    <source>
        <strain evidence="2">AG-1 IA</strain>
    </source>
</reference>
<comment type="caution">
    <text evidence="1">The sequence shown here is derived from an EMBL/GenBank/DDBJ whole genome shotgun (WGS) entry which is preliminary data.</text>
</comment>
<dbReference type="AlphaFoldDB" id="L8WXP0"/>
<evidence type="ECO:0000313" key="2">
    <source>
        <dbReference type="Proteomes" id="UP000011668"/>
    </source>
</evidence>
<sequence length="228" mass="26214">MVNHAAKLGSQGFRPWHQIHWLHERDFNFKKPHETVRRHRQTRDRDLNAPDESLRIRGALKWHFVSILTPIACSTLTDVCPRSLHRGRNIYVCQSFAGLNFRAGGTRLYALDNKLAIVVLCLAKSRNTFDRNCNAQASQLANSIYTYVDIPEVFSKDLPHGSELSWTHLNHTEPKSPNTMSLNTKADSKQPGFMWALRKRNRGIRDRTADSEWGTKLRVARCGALQWI</sequence>
<keyword evidence="2" id="KW-1185">Reference proteome</keyword>
<organism evidence="1 2">
    <name type="scientific">Thanatephorus cucumeris (strain AG1-IA)</name>
    <name type="common">Rice sheath blight fungus</name>
    <name type="synonym">Rhizoctonia solani</name>
    <dbReference type="NCBI Taxonomy" id="983506"/>
    <lineage>
        <taxon>Eukaryota</taxon>
        <taxon>Fungi</taxon>
        <taxon>Dikarya</taxon>
        <taxon>Basidiomycota</taxon>
        <taxon>Agaricomycotina</taxon>
        <taxon>Agaricomycetes</taxon>
        <taxon>Cantharellales</taxon>
        <taxon>Ceratobasidiaceae</taxon>
        <taxon>Rhizoctonia</taxon>
        <taxon>Rhizoctonia solani AG-1</taxon>
    </lineage>
</organism>
<dbReference type="HOGENOM" id="CLU_1215499_0_0_1"/>
<protein>
    <submittedName>
        <fullName evidence="1">Uncharacterized protein</fullName>
    </submittedName>
</protein>
<dbReference type="Proteomes" id="UP000011668">
    <property type="component" value="Unassembled WGS sequence"/>
</dbReference>
<gene>
    <name evidence="1" type="ORF">AG1IA_04420</name>
</gene>
<accession>L8WXP0</accession>
<dbReference type="EMBL" id="AFRT01001040">
    <property type="protein sequence ID" value="ELU41548.1"/>
    <property type="molecule type" value="Genomic_DNA"/>
</dbReference>
<proteinExistence type="predicted"/>
<name>L8WXP0_THACA</name>
<evidence type="ECO:0000313" key="1">
    <source>
        <dbReference type="EMBL" id="ELU41548.1"/>
    </source>
</evidence>